<evidence type="ECO:0000259" key="1">
    <source>
        <dbReference type="Pfam" id="PF13154"/>
    </source>
</evidence>
<reference evidence="2 3" key="2">
    <citation type="submission" date="2020-08" db="EMBL/GenBank/DDBJ databases">
        <authorList>
            <person name="Ueki A."/>
            <person name="Tonouchi A."/>
        </authorList>
    </citation>
    <scope>NUCLEOTIDE SEQUENCE [LARGE SCALE GENOMIC DNA]</scope>
    <source>
        <strain evidence="2 3">CTTW</strain>
    </source>
</reference>
<organism evidence="2 3">
    <name type="scientific">Anaerocolumna chitinilytica</name>
    <dbReference type="NCBI Taxonomy" id="1727145"/>
    <lineage>
        <taxon>Bacteria</taxon>
        <taxon>Bacillati</taxon>
        <taxon>Bacillota</taxon>
        <taxon>Clostridia</taxon>
        <taxon>Lachnospirales</taxon>
        <taxon>Lachnospiraceae</taxon>
        <taxon>Anaerocolumna</taxon>
    </lineage>
</organism>
<reference evidence="2 3" key="1">
    <citation type="submission" date="2020-08" db="EMBL/GenBank/DDBJ databases">
        <title>Draft genome sequencing of an Anaerocolumna strain isolated from anoxic soil subjected to BSD treatment.</title>
        <authorList>
            <person name="Uek A."/>
            <person name="Tonouchi A."/>
        </authorList>
    </citation>
    <scope>NUCLEOTIDE SEQUENCE [LARGE SCALE GENOMIC DNA]</scope>
    <source>
        <strain evidence="2 3">CTTW</strain>
    </source>
</reference>
<dbReference type="Gene3D" id="3.40.1360.10">
    <property type="match status" value="1"/>
</dbReference>
<gene>
    <name evidence="2" type="ORF">bsdcttw_14230</name>
</gene>
<feature type="domain" description="DUF3991" evidence="1">
    <location>
        <begin position="135"/>
        <end position="206"/>
    </location>
</feature>
<dbReference type="RefSeq" id="WP_185258714.1">
    <property type="nucleotide sequence ID" value="NZ_AP023368.1"/>
</dbReference>
<dbReference type="EMBL" id="AP023368">
    <property type="protein sequence ID" value="BCJ98382.1"/>
    <property type="molecule type" value="Genomic_DNA"/>
</dbReference>
<dbReference type="SUPFAM" id="SSF56731">
    <property type="entry name" value="DNA primase core"/>
    <property type="match status" value="1"/>
</dbReference>
<evidence type="ECO:0000313" key="2">
    <source>
        <dbReference type="EMBL" id="BCJ98382.1"/>
    </source>
</evidence>
<sequence length="340" mass="38731">MENKVRYTREGVPINYFIYSDEDIAKANSVSIVDIARDKKYEVKEKGRWAEIKGQGGLSIDKLGNRWYCHTAYIGGGPIQLIMYLDGVTWQEAMAELLNGESSYSHHVPTKTNSEHDNKVLVMPEKNDTYRHIFAYLVQTRKIHQEVVKEFVDKKLIYENSKRSCVFIGTDKNGTEKYASIRSTNTAGEPFKGEASGSDKRFGFAKIGTNDRLTIVEAPIDLLSFMSIYRYHGVQHLIRDDHILSLGGVSDVALKQYLHDHPEIKTIQLGLDNDKAGNEACNSIYKNYSEKYQIKRISFKKKDFNEVLKADLAAINFKRAEQLQSQQLEENELSQGCEPA</sequence>
<dbReference type="KEGG" id="acht:bsdcttw_14230"/>
<dbReference type="InterPro" id="IPR025054">
    <property type="entry name" value="DUF3991"/>
</dbReference>
<dbReference type="Pfam" id="PF13155">
    <property type="entry name" value="Toprim_2"/>
    <property type="match status" value="1"/>
</dbReference>
<keyword evidence="3" id="KW-1185">Reference proteome</keyword>
<dbReference type="Pfam" id="PF13154">
    <property type="entry name" value="DUF3991"/>
    <property type="match status" value="1"/>
</dbReference>
<protein>
    <recommendedName>
        <fullName evidence="1">DUF3991 domain-containing protein</fullName>
    </recommendedName>
</protein>
<dbReference type="AlphaFoldDB" id="A0A7I8DJ86"/>
<proteinExistence type="predicted"/>
<name>A0A7I8DJ86_9FIRM</name>
<accession>A0A7I8DJ86</accession>
<dbReference type="SUPFAM" id="SSF57783">
    <property type="entry name" value="Zinc beta-ribbon"/>
    <property type="match status" value="1"/>
</dbReference>
<evidence type="ECO:0000313" key="3">
    <source>
        <dbReference type="Proteomes" id="UP000515703"/>
    </source>
</evidence>
<dbReference type="Proteomes" id="UP000515703">
    <property type="component" value="Chromosome"/>
</dbReference>